<dbReference type="PANTHER" id="PTHR11040">
    <property type="entry name" value="ZINC/IRON TRANSPORTER"/>
    <property type="match status" value="1"/>
</dbReference>
<evidence type="ECO:0000313" key="10">
    <source>
        <dbReference type="Proteomes" id="UP000277424"/>
    </source>
</evidence>
<dbReference type="AlphaFoldDB" id="A0A420WQT1"/>
<feature type="transmembrane region" description="Helical" evidence="8">
    <location>
        <begin position="125"/>
        <end position="149"/>
    </location>
</feature>
<dbReference type="GO" id="GO:0005886">
    <property type="term" value="C:plasma membrane"/>
    <property type="evidence" value="ECO:0007669"/>
    <property type="project" value="UniProtKB-SubCell"/>
</dbReference>
<dbReference type="Proteomes" id="UP000277424">
    <property type="component" value="Unassembled WGS sequence"/>
</dbReference>
<accession>A0A420WQT1</accession>
<dbReference type="PANTHER" id="PTHR11040:SF211">
    <property type="entry name" value="ZINC TRANSPORTER ZIP11"/>
    <property type="match status" value="1"/>
</dbReference>
<feature type="transmembrane region" description="Helical" evidence="8">
    <location>
        <begin position="155"/>
        <end position="178"/>
    </location>
</feature>
<feature type="transmembrane region" description="Helical" evidence="8">
    <location>
        <begin position="49"/>
        <end position="68"/>
    </location>
</feature>
<dbReference type="OrthoDB" id="9787346at2"/>
<evidence type="ECO:0000256" key="4">
    <source>
        <dbReference type="ARBA" id="ARBA00022692"/>
    </source>
</evidence>
<comment type="similarity">
    <text evidence="2">Belongs to the ZIP transporter (TC 2.A.5) family.</text>
</comment>
<evidence type="ECO:0000256" key="1">
    <source>
        <dbReference type="ARBA" id="ARBA00004651"/>
    </source>
</evidence>
<reference evidence="9 10" key="1">
    <citation type="submission" date="2018-10" db="EMBL/GenBank/DDBJ databases">
        <title>Comparative analysis of microorganisms from saline springs in Andes Mountain Range, Colombia.</title>
        <authorList>
            <person name="Rubin E."/>
        </authorList>
    </citation>
    <scope>NUCLEOTIDE SEQUENCE [LARGE SCALE GENOMIC DNA]</scope>
    <source>
        <strain evidence="9 10">USBA 36</strain>
    </source>
</reference>
<dbReference type="Pfam" id="PF02535">
    <property type="entry name" value="Zip"/>
    <property type="match status" value="1"/>
</dbReference>
<evidence type="ECO:0000256" key="2">
    <source>
        <dbReference type="ARBA" id="ARBA00006939"/>
    </source>
</evidence>
<keyword evidence="4 8" id="KW-0812">Transmembrane</keyword>
<keyword evidence="3" id="KW-1003">Cell membrane</keyword>
<dbReference type="GO" id="GO:0005385">
    <property type="term" value="F:zinc ion transmembrane transporter activity"/>
    <property type="evidence" value="ECO:0007669"/>
    <property type="project" value="TreeGrafter"/>
</dbReference>
<dbReference type="InterPro" id="IPR003689">
    <property type="entry name" value="ZIP"/>
</dbReference>
<keyword evidence="7 8" id="KW-0472">Membrane</keyword>
<dbReference type="EMBL" id="RBIG01000001">
    <property type="protein sequence ID" value="RKQ73393.1"/>
    <property type="molecule type" value="Genomic_DNA"/>
</dbReference>
<evidence type="ECO:0000256" key="5">
    <source>
        <dbReference type="ARBA" id="ARBA00022833"/>
    </source>
</evidence>
<feature type="transmembrane region" description="Helical" evidence="8">
    <location>
        <begin position="215"/>
        <end position="236"/>
    </location>
</feature>
<protein>
    <submittedName>
        <fullName evidence="9">ZIP family zinc transporter</fullName>
    </submittedName>
</protein>
<sequence length="266" mass="27583">MASVELFFAGLPMIWIGVIASLAAGAATGVGALPVFAVTTISQRTQDMLLGYAAGIMLAAACFSLILQGVDIGAEQYGSALAGVVVVTLGMMIGAYGLYVVHRFLPHEHMIKGPENVDAVEIRRVWLFVLAITFHNFPEGLAVGVGFGGGDISNGLSLTSGIFIQNLPEGFIVALVMLGLGYSRAVAIGIALLTGVVEVFGGFIGAGLVSVVEPALPWALSAAAGAMIFVISHEVIPETHRNGYETPATFALMAGFVTMMLLDVVI</sequence>
<feature type="transmembrane region" description="Helical" evidence="8">
    <location>
        <begin position="185"/>
        <end position="209"/>
    </location>
</feature>
<feature type="transmembrane region" description="Helical" evidence="8">
    <location>
        <begin position="80"/>
        <end position="105"/>
    </location>
</feature>
<evidence type="ECO:0000256" key="8">
    <source>
        <dbReference type="SAM" id="Phobius"/>
    </source>
</evidence>
<name>A0A420WQT1_9PROT</name>
<comment type="subcellular location">
    <subcellularLocation>
        <location evidence="1">Cell membrane</location>
        <topology evidence="1">Multi-pass membrane protein</topology>
    </subcellularLocation>
</comment>
<keyword evidence="6 8" id="KW-1133">Transmembrane helix</keyword>
<keyword evidence="5" id="KW-0862">Zinc</keyword>
<evidence type="ECO:0000256" key="7">
    <source>
        <dbReference type="ARBA" id="ARBA00023136"/>
    </source>
</evidence>
<organism evidence="9 10">
    <name type="scientific">Oceanibaculum indicum</name>
    <dbReference type="NCBI Taxonomy" id="526216"/>
    <lineage>
        <taxon>Bacteria</taxon>
        <taxon>Pseudomonadati</taxon>
        <taxon>Pseudomonadota</taxon>
        <taxon>Alphaproteobacteria</taxon>
        <taxon>Rhodospirillales</taxon>
        <taxon>Oceanibaculaceae</taxon>
        <taxon>Oceanibaculum</taxon>
    </lineage>
</organism>
<feature type="transmembrane region" description="Helical" evidence="8">
    <location>
        <begin position="248"/>
        <end position="265"/>
    </location>
</feature>
<comment type="caution">
    <text evidence="9">The sequence shown here is derived from an EMBL/GenBank/DDBJ whole genome shotgun (WGS) entry which is preliminary data.</text>
</comment>
<evidence type="ECO:0000313" key="9">
    <source>
        <dbReference type="EMBL" id="RKQ73393.1"/>
    </source>
</evidence>
<dbReference type="RefSeq" id="WP_121218253.1">
    <property type="nucleotide sequence ID" value="NZ_RBIG01000001.1"/>
</dbReference>
<gene>
    <name evidence="9" type="ORF">BCL74_1181</name>
</gene>
<proteinExistence type="inferred from homology"/>
<evidence type="ECO:0000256" key="3">
    <source>
        <dbReference type="ARBA" id="ARBA00022475"/>
    </source>
</evidence>
<feature type="transmembrane region" description="Helical" evidence="8">
    <location>
        <begin position="12"/>
        <end position="37"/>
    </location>
</feature>
<evidence type="ECO:0000256" key="6">
    <source>
        <dbReference type="ARBA" id="ARBA00022989"/>
    </source>
</evidence>